<accession>A0A3Q2CAT5</accession>
<protein>
    <submittedName>
        <fullName evidence="1">Uncharacterized protein</fullName>
    </submittedName>
</protein>
<proteinExistence type="predicted"/>
<dbReference type="Proteomes" id="UP000265020">
    <property type="component" value="Unassembled WGS sequence"/>
</dbReference>
<dbReference type="Ensembl" id="ENSCVAT00000012570.1">
    <property type="protein sequence ID" value="ENSCVAP00000001934.1"/>
    <property type="gene ID" value="ENSCVAG00000002985.1"/>
</dbReference>
<dbReference type="AlphaFoldDB" id="A0A3Q2CAT5"/>
<evidence type="ECO:0000313" key="1">
    <source>
        <dbReference type="Ensembl" id="ENSCVAP00000001934.1"/>
    </source>
</evidence>
<keyword evidence="2" id="KW-1185">Reference proteome</keyword>
<sequence>MDLSASGTIDLHYLNVSRQQEASQISRCIGDIKKVLQSANHVLATDPELFCSCFIPSSVVTSFWSQLWYPPPPSPAGSIL</sequence>
<organism evidence="1 2">
    <name type="scientific">Cyprinodon variegatus</name>
    <name type="common">Sheepshead minnow</name>
    <dbReference type="NCBI Taxonomy" id="28743"/>
    <lineage>
        <taxon>Eukaryota</taxon>
        <taxon>Metazoa</taxon>
        <taxon>Chordata</taxon>
        <taxon>Craniata</taxon>
        <taxon>Vertebrata</taxon>
        <taxon>Euteleostomi</taxon>
        <taxon>Actinopterygii</taxon>
        <taxon>Neopterygii</taxon>
        <taxon>Teleostei</taxon>
        <taxon>Neoteleostei</taxon>
        <taxon>Acanthomorphata</taxon>
        <taxon>Ovalentaria</taxon>
        <taxon>Atherinomorphae</taxon>
        <taxon>Cyprinodontiformes</taxon>
        <taxon>Cyprinodontidae</taxon>
        <taxon>Cyprinodon</taxon>
    </lineage>
</organism>
<reference evidence="1" key="2">
    <citation type="submission" date="2025-09" db="UniProtKB">
        <authorList>
            <consortium name="Ensembl"/>
        </authorList>
    </citation>
    <scope>IDENTIFICATION</scope>
</reference>
<name>A0A3Q2CAT5_CYPVA</name>
<reference evidence="1" key="1">
    <citation type="submission" date="2025-08" db="UniProtKB">
        <authorList>
            <consortium name="Ensembl"/>
        </authorList>
    </citation>
    <scope>IDENTIFICATION</scope>
</reference>
<evidence type="ECO:0000313" key="2">
    <source>
        <dbReference type="Proteomes" id="UP000265020"/>
    </source>
</evidence>